<evidence type="ECO:0000313" key="2">
    <source>
        <dbReference type="Proteomes" id="UP001595840"/>
    </source>
</evidence>
<name>A0ABV8V5G4_9GAMM</name>
<proteinExistence type="predicted"/>
<comment type="caution">
    <text evidence="1">The sequence shown here is derived from an EMBL/GenBank/DDBJ whole genome shotgun (WGS) entry which is preliminary data.</text>
</comment>
<accession>A0ABV8V5G4</accession>
<dbReference type="Proteomes" id="UP001595840">
    <property type="component" value="Unassembled WGS sequence"/>
</dbReference>
<gene>
    <name evidence="1" type="ORF">ACFOX3_10225</name>
</gene>
<reference evidence="2" key="1">
    <citation type="journal article" date="2019" name="Int. J. Syst. Evol. Microbiol.">
        <title>The Global Catalogue of Microorganisms (GCM) 10K type strain sequencing project: providing services to taxonomists for standard genome sequencing and annotation.</title>
        <authorList>
            <consortium name="The Broad Institute Genomics Platform"/>
            <consortium name="The Broad Institute Genome Sequencing Center for Infectious Disease"/>
            <person name="Wu L."/>
            <person name="Ma J."/>
        </authorList>
    </citation>
    <scope>NUCLEOTIDE SEQUENCE [LARGE SCALE GENOMIC DNA]</scope>
    <source>
        <strain evidence="2">CECT 8570</strain>
    </source>
</reference>
<dbReference type="EMBL" id="JBHSCX010000008">
    <property type="protein sequence ID" value="MFC4362681.1"/>
    <property type="molecule type" value="Genomic_DNA"/>
</dbReference>
<keyword evidence="2" id="KW-1185">Reference proteome</keyword>
<dbReference type="Gene3D" id="3.90.79.10">
    <property type="entry name" value="Nucleoside Triphosphate Pyrophosphohydrolase"/>
    <property type="match status" value="1"/>
</dbReference>
<sequence>MTGLPSLEQLNHWCVAHDLHLRFLGIAQHSPRLINAGFLALDRECLALAEAIRTTLKVDEWHALVDTGREGLTEEMHYQVVRYSEMLALRQLGKMPAVLAANVLSYCQASGSLLLQKRGASSHLFPGFLSLLGGGFNPSLTELIPADKSRGNEGLIGDSNNLKLTAQREFLEESGLSLVIPETTLVTITQETDNGALQINYLGVPADFTGAYADEEEGLLVELPVLQLKQVAALEPFTDLAKANIAAWLISRSMIKAF</sequence>
<evidence type="ECO:0000313" key="1">
    <source>
        <dbReference type="EMBL" id="MFC4362681.1"/>
    </source>
</evidence>
<protein>
    <recommendedName>
        <fullName evidence="3">Nudix hydrolase domain-containing protein</fullName>
    </recommendedName>
</protein>
<dbReference type="RefSeq" id="WP_290259267.1">
    <property type="nucleotide sequence ID" value="NZ_JAUFQG010000004.1"/>
</dbReference>
<evidence type="ECO:0008006" key="3">
    <source>
        <dbReference type="Google" id="ProtNLM"/>
    </source>
</evidence>
<organism evidence="1 2">
    <name type="scientific">Simiduia curdlanivorans</name>
    <dbReference type="NCBI Taxonomy" id="1492769"/>
    <lineage>
        <taxon>Bacteria</taxon>
        <taxon>Pseudomonadati</taxon>
        <taxon>Pseudomonadota</taxon>
        <taxon>Gammaproteobacteria</taxon>
        <taxon>Cellvibrionales</taxon>
        <taxon>Cellvibrionaceae</taxon>
        <taxon>Simiduia</taxon>
    </lineage>
</organism>
<dbReference type="InterPro" id="IPR015797">
    <property type="entry name" value="NUDIX_hydrolase-like_dom_sf"/>
</dbReference>
<dbReference type="SUPFAM" id="SSF55811">
    <property type="entry name" value="Nudix"/>
    <property type="match status" value="1"/>
</dbReference>